<organism evidence="8 9">
    <name type="scientific">Crassostrea virginica</name>
    <name type="common">Eastern oyster</name>
    <dbReference type="NCBI Taxonomy" id="6565"/>
    <lineage>
        <taxon>Eukaryota</taxon>
        <taxon>Metazoa</taxon>
        <taxon>Spiralia</taxon>
        <taxon>Lophotrochozoa</taxon>
        <taxon>Mollusca</taxon>
        <taxon>Bivalvia</taxon>
        <taxon>Autobranchia</taxon>
        <taxon>Pteriomorphia</taxon>
        <taxon>Ostreida</taxon>
        <taxon>Ostreoidea</taxon>
        <taxon>Ostreidae</taxon>
        <taxon>Crassostrea</taxon>
    </lineage>
</organism>
<dbReference type="CDD" id="cd00176">
    <property type="entry name" value="SPEC"/>
    <property type="match status" value="4"/>
</dbReference>
<feature type="coiled-coil region" evidence="6">
    <location>
        <begin position="1105"/>
        <end position="1132"/>
    </location>
</feature>
<evidence type="ECO:0000256" key="3">
    <source>
        <dbReference type="ARBA" id="ARBA00022737"/>
    </source>
</evidence>
<dbReference type="SMART" id="SM00150">
    <property type="entry name" value="SPEC"/>
    <property type="match status" value="16"/>
</dbReference>
<keyword evidence="6" id="KW-0175">Coiled coil</keyword>
<feature type="region of interest" description="Disordered" evidence="7">
    <location>
        <begin position="46"/>
        <end position="74"/>
    </location>
</feature>
<dbReference type="KEGG" id="cvn:111128980"/>
<dbReference type="Gene3D" id="1.20.58.60">
    <property type="match status" value="13"/>
</dbReference>
<evidence type="ECO:0000256" key="4">
    <source>
        <dbReference type="ARBA" id="ARBA00023136"/>
    </source>
</evidence>
<evidence type="ECO:0000313" key="8">
    <source>
        <dbReference type="Proteomes" id="UP000694844"/>
    </source>
</evidence>
<dbReference type="InterPro" id="IPR018159">
    <property type="entry name" value="Spectrin/alpha-actinin"/>
</dbReference>
<feature type="region of interest" description="Disordered" evidence="7">
    <location>
        <begin position="1654"/>
        <end position="1704"/>
    </location>
</feature>
<feature type="coiled-coil region" evidence="6">
    <location>
        <begin position="2271"/>
        <end position="2328"/>
    </location>
</feature>
<feature type="compositionally biased region" description="Polar residues" evidence="7">
    <location>
        <begin position="1"/>
        <end position="10"/>
    </location>
</feature>
<gene>
    <name evidence="9" type="primary">LOC111128980</name>
</gene>
<keyword evidence="2" id="KW-0597">Phosphoprotein</keyword>
<keyword evidence="8" id="KW-1185">Reference proteome</keyword>
<evidence type="ECO:0000313" key="9">
    <source>
        <dbReference type="RefSeq" id="XP_022330690.1"/>
    </source>
</evidence>
<feature type="region of interest" description="Disordered" evidence="7">
    <location>
        <begin position="1720"/>
        <end position="1751"/>
    </location>
</feature>
<dbReference type="SUPFAM" id="SSF46966">
    <property type="entry name" value="Spectrin repeat"/>
    <property type="match status" value="18"/>
</dbReference>
<dbReference type="GeneID" id="111128980"/>
<dbReference type="InterPro" id="IPR002017">
    <property type="entry name" value="Spectrin_repeat"/>
</dbReference>
<dbReference type="PANTHER" id="PTHR14514:SF2">
    <property type="entry name" value="A-KINASE ANCHOR PROTEIN 6"/>
    <property type="match status" value="1"/>
</dbReference>
<keyword evidence="4" id="KW-0472">Membrane</keyword>
<feature type="compositionally biased region" description="Basic and acidic residues" evidence="7">
    <location>
        <begin position="58"/>
        <end position="74"/>
    </location>
</feature>
<evidence type="ECO:0000256" key="5">
    <source>
        <dbReference type="ARBA" id="ARBA00023242"/>
    </source>
</evidence>
<dbReference type="GO" id="GO:0031965">
    <property type="term" value="C:nuclear membrane"/>
    <property type="evidence" value="ECO:0007669"/>
    <property type="project" value="UniProtKB-SubCell"/>
</dbReference>
<reference evidence="9" key="1">
    <citation type="submission" date="2025-08" db="UniProtKB">
        <authorList>
            <consortium name="RefSeq"/>
        </authorList>
    </citation>
    <scope>IDENTIFICATION</scope>
    <source>
        <tissue evidence="9">Whole sample</tissue>
    </source>
</reference>
<dbReference type="OrthoDB" id="6153474at2759"/>
<evidence type="ECO:0000256" key="2">
    <source>
        <dbReference type="ARBA" id="ARBA00022553"/>
    </source>
</evidence>
<keyword evidence="5" id="KW-0539">Nucleus</keyword>
<protein>
    <submittedName>
        <fullName evidence="9">Nesprin-1-like</fullName>
    </submittedName>
</protein>
<dbReference type="Pfam" id="PF00435">
    <property type="entry name" value="Spectrin"/>
    <property type="match status" value="4"/>
</dbReference>
<feature type="compositionally biased region" description="Polar residues" evidence="7">
    <location>
        <begin position="1736"/>
        <end position="1750"/>
    </location>
</feature>
<keyword evidence="3" id="KW-0677">Repeat</keyword>
<comment type="subcellular location">
    <subcellularLocation>
        <location evidence="1">Nucleus membrane</location>
    </subcellularLocation>
</comment>
<sequence length="3066" mass="355115">MGNSFSSLNCSRHKKRKKRKKKLSDGLDKQKDSLDGLQTKAAKVLPRISQHDQSLVADHIRSSDKKHKELRSRADRTKLQCETVSENLSDIKTEVDKYLSWLTEQKQVMTEELAPGNHVQNAEVRLQNSKLLCEKLQSKQATIQTMKGKVEELMRDLPQSERNVVEEWVANVCDQHQEVYSLAANQQKLLASSVEQREGVRNKIEQVYMWLQNKEKELAKLHRLNLTHQDVEKQVERSKALQAETIAYKDQLDELHKRGQMLHVDCTAEESTEIDNKLSEINDRFAKLTDDIHNCHNNLRDSSAARKNFEGDLRKIDKWCRETEMRCATTPSLDASVELLKEQSVHYEGLQKTAKMFESLVKVIEETGQSFKPDLAEEDRLKIENQMKTANEKYQKCSDLIQARLHSIEDSLSTRTGTEEKIEEALNWIENIESDLKKLPKVSGFDETDGEKILEKCEAIGEKLSIYQPSLTQLDQESERLRSTGQKSDASRIDDITTKYNMLQDQVAQERKKIQNYLTLQQQYQHEYQQAKAFLSECHKEMEEVDSEDLESKMRTLEMTTEKMQRTDTLFIQLENKLQQLAMENKEGANSLKEKYTDLKKEADILKKEAEQKLDQCKLIQNDCEKLESELEEAKAWIKQTEDVLTNCENVDLDTNSMSRTIHKHDMIAKDAQEKINSLKEKARLETLHYTEKKEEIPDCIAEKVEQIHNLENMVTNAIAKKKEYLIEAEKNRAQFENSMKQINEWLCGAETLTDSGYDTLEIENLEDTLSEHQDYFHEASMCQDEVEQVMELSEQLLPTLNPNDTETLRQTLKQTTNRLNTVMAKSSRKQEMVESKIKEWKAFQDAVTTVDDQLGNLQEELTRTENVALTSEDDVQKQIEHIKDLSKKWEPLHLEVTDVQDKAHELEKVSCISSSTVISKMSENVKHKWQALVSSLENKKETLSNIKKHWEDFTTQKDSVEKSLLEMEDALPEVNIEKSSLLELDTQLRTVKDVSNMFEMINPKVELLKESAQTLENFLPTAAAKVHIQEGLFNVLENKERLHKNIQKTLEELEVEVSDRIRFMETSTEMLSWMSETNVALMTSDSGRNMSEGLENIEKQKVLQQEVSMRIEQLEQMKQEQEKKYSEVPSEMIQQLMEIQKVQASVSDKMTSKQEDLLLIQQDRQEVGSLLKEVELWLASKSKILIEPVSAVSNCNEELEMLSEEFKTFKTLLDCLRQKGMDLIRHTPNSEEKQAIQKSLRDVNQQWLSLQSLFVKRKDKLSEIEKLSRDFQTTAEDIQHWLESANASITTTKDSGLKEQMHVWGKLGKECELNQNKVEKLGSVLQQMEPLCNASKERKTFKRLHQQTYEMHAKVKDKLCLLEESQSHLEDYETSMDELTRWMNNAKSHLEMKDTNSSLNEQFTAYETVLEDIKTQKKKAGDLLDKCEEDAYVKGELSDQLHTLLAGINDFETVVNFKHKKIQQNLQEEVEFESEMQYLRQAIIKAQDKLLSVSNESIDLSSLEKQVSAHNAVAAEIESYQERMNKINEISLNRSKGGETNSRSLLSSPITTGADFSKSGAFFSSPSLLTTSTSLYNRTPMRQRGEGWKNRPSLPLTLGSTFNTSPFKKPTQAASCSEIYSPRSVHLMPGSSLSQMEALSSKPIKRELGSRLEREAPDHSNSQSNSRPPSPTALCDDESMKPQSLHTGPHMLSLDPMQPKQGMRQTLLRASDPVMGGSVSVPNLLLPDEDLPPKRSTSFQSVSTDQSRNPRLKELNTAWNKLLHQIGRNEQQLQGVLQNQEKFKLAVQNVNAQLDRIQLHITKELDSSDDVDKCVGDFKIVLKDFEDVKRDITQLREQGRKWLDPSYQDSFNTMQSTLTMLSERVENLHALAEIRNSKLESILRDKERHSSLKSSFMKQFNEIEKWILQKKMELSFEPLPEKNKPLSAERAKTLKDKFAALQADIGRKLSMIPDLAAQCDQICQLESAQNAKTLHSRLSRLRSDLGALQLAMIEKQGHLQYALRESEPRQTEVKEHEPGVQKLKNQEMTIRQTVIPSQTVKTSHPPDHAKLRQKLKAEISEHRQLLNDISKEVPADSVNLPMPQSREELINNTWKMLDVELAEKKRNLEDFSRTKIKGPRMSALKMARYKSHQVLDVEKKLDDLSHYWRQVQEQTLQKEESLALQQKHQDILRDTSYWLNMIEEWLSRTETCELEDIIENNEIYLQRVRSLGRNIQTIETMFPELPSASIDIENRNLMKNCLQNTRERAQMVENHLVADAEAFKRSHDSLKHIMESKKNIQENLSVLEGELTNFETSRPVEQQEKTLEKIEEDMHKLEHQLEDLERKEVLGAGALQVTHKEWQPLETQLRKINELVQERKRDISSLVSEQDQYEKILKDYAVFLEMAEEKVNIESITASSLEEVKKQHATHQEMCTELELQRGMLNRFAAQIDQSTRHKYSGKHSRLNNQTQVVLDKAGLLCQKLDRTANHWMEIDQSYRKLRKFLEHIDSRILQSCSKMETFDTLPEKINVFNDLKQELIEERSNLYHFVEKANHILLSVNCPALEKDISELAEKYISLNTDVSTELKRLESTRTLEDLFRSDSEKLLTWLANAMDQLLTMKKLPDKDQQSIGAIRRRSDKLLEFKKEMNLQKNTIERLLKNGDNLAQKSTHNSKDARDNVSLILSQWIKLYDAVQETEIFFHKTQMDLMPSRQALNELVTWLDITEVAVMNEQEKVINNISDVETFLETFTGLDVEIGYKQLTVDFVNEPGVQTPANELELTIQSDFAERLGVANKRWQNLKQNVKQSLKTMKLLHQKWEDFERAKKTIIEWFCEQEDKITRYHLIGHEVGVKQTLVDCKVLQDALKRKESEIEAIGKMGDQLIDFSYAPSICGDSIQADVKDIYNQWEKMSLKVQELQNVLRDFLEYWTTFNSELHNVNHVLSENEYWLQRYSTIGADLHALRLQLDKLLSLREKMEQCQPHFERLLTTGGHLTDICEPQSKREILKVLSDVEKRWEKTSQELQQKSNKFDESFEDWEKYEQEYSQARNWLTAKELSSRELLSHCGGTKKNALEYARILSRT</sequence>
<feature type="region of interest" description="Disordered" evidence="7">
    <location>
        <begin position="1"/>
        <end position="34"/>
    </location>
</feature>
<dbReference type="Proteomes" id="UP000694844">
    <property type="component" value="Chromosome 4"/>
</dbReference>
<feature type="coiled-coil region" evidence="6">
    <location>
        <begin position="119"/>
        <end position="163"/>
    </location>
</feature>
<feature type="compositionally biased region" description="Basic residues" evidence="7">
    <location>
        <begin position="11"/>
        <end position="22"/>
    </location>
</feature>
<feature type="region of interest" description="Disordered" evidence="7">
    <location>
        <begin position="1579"/>
        <end position="1615"/>
    </location>
</feature>
<feature type="coiled-coil region" evidence="6">
    <location>
        <begin position="493"/>
        <end position="520"/>
    </location>
</feature>
<feature type="coiled-coil region" evidence="6">
    <location>
        <begin position="547"/>
        <end position="728"/>
    </location>
</feature>
<proteinExistence type="predicted"/>
<dbReference type="RefSeq" id="XP_022330690.1">
    <property type="nucleotide sequence ID" value="XM_022474982.1"/>
</dbReference>
<name>A0A8B8DS59_CRAVI</name>
<dbReference type="PANTHER" id="PTHR14514">
    <property type="entry name" value="PKA ANCHORING PROTEIN"/>
    <property type="match status" value="1"/>
</dbReference>
<evidence type="ECO:0000256" key="7">
    <source>
        <dbReference type="SAM" id="MobiDB-lite"/>
    </source>
</evidence>
<evidence type="ECO:0000256" key="1">
    <source>
        <dbReference type="ARBA" id="ARBA00004126"/>
    </source>
</evidence>
<evidence type="ECO:0000256" key="6">
    <source>
        <dbReference type="SAM" id="Coils"/>
    </source>
</evidence>
<accession>A0A8B8DS59</accession>
<feature type="compositionally biased region" description="Basic and acidic residues" evidence="7">
    <location>
        <begin position="23"/>
        <end position="34"/>
    </location>
</feature>